<dbReference type="EMBL" id="KV417533">
    <property type="protein sequence ID" value="KZP23304.1"/>
    <property type="molecule type" value="Genomic_DNA"/>
</dbReference>
<evidence type="ECO:0000259" key="9">
    <source>
        <dbReference type="PROSITE" id="PS50102"/>
    </source>
</evidence>
<evidence type="ECO:0000256" key="7">
    <source>
        <dbReference type="PROSITE-ProRule" id="PRU00176"/>
    </source>
</evidence>
<dbReference type="PANTHER" id="PTHR23236">
    <property type="entry name" value="EUKARYOTIC TRANSLATION INITIATION FACTOR 4B/4H"/>
    <property type="match status" value="1"/>
</dbReference>
<evidence type="ECO:0000256" key="5">
    <source>
        <dbReference type="ARBA" id="ARBA00022884"/>
    </source>
</evidence>
<dbReference type="GO" id="GO:0005730">
    <property type="term" value="C:nucleolus"/>
    <property type="evidence" value="ECO:0007669"/>
    <property type="project" value="UniProtKB-SubCell"/>
</dbReference>
<dbReference type="OrthoDB" id="442677at2759"/>
<dbReference type="STRING" id="436010.A0A166LTJ1"/>
<name>A0A166LTJ1_9AGAM</name>
<feature type="region of interest" description="Disordered" evidence="8">
    <location>
        <begin position="514"/>
        <end position="633"/>
    </location>
</feature>
<feature type="compositionally biased region" description="Acidic residues" evidence="8">
    <location>
        <begin position="157"/>
        <end position="173"/>
    </location>
</feature>
<evidence type="ECO:0000256" key="1">
    <source>
        <dbReference type="ARBA" id="ARBA00002475"/>
    </source>
</evidence>
<feature type="region of interest" description="Disordered" evidence="8">
    <location>
        <begin position="1"/>
        <end position="20"/>
    </location>
</feature>
<evidence type="ECO:0000256" key="4">
    <source>
        <dbReference type="ARBA" id="ARBA00015520"/>
    </source>
</evidence>
<dbReference type="Gene3D" id="3.30.70.330">
    <property type="match status" value="1"/>
</dbReference>
<feature type="region of interest" description="Disordered" evidence="8">
    <location>
        <begin position="256"/>
        <end position="282"/>
    </location>
</feature>
<keyword evidence="5 7" id="KW-0694">RNA-binding</keyword>
<evidence type="ECO:0000256" key="8">
    <source>
        <dbReference type="SAM" id="MobiDB-lite"/>
    </source>
</evidence>
<evidence type="ECO:0000256" key="2">
    <source>
        <dbReference type="ARBA" id="ARBA00004604"/>
    </source>
</evidence>
<dbReference type="InterPro" id="IPR000504">
    <property type="entry name" value="RRM_dom"/>
</dbReference>
<dbReference type="PANTHER" id="PTHR23236:SF25">
    <property type="entry name" value="RNA-BINDING PROTEIN 34"/>
    <property type="match status" value="1"/>
</dbReference>
<evidence type="ECO:0000256" key="3">
    <source>
        <dbReference type="ARBA" id="ARBA00007077"/>
    </source>
</evidence>
<dbReference type="GO" id="GO:0019843">
    <property type="term" value="F:rRNA binding"/>
    <property type="evidence" value="ECO:0007669"/>
    <property type="project" value="TreeGrafter"/>
</dbReference>
<feature type="compositionally biased region" description="Basic and acidic residues" evidence="8">
    <location>
        <begin position="582"/>
        <end position="626"/>
    </location>
</feature>
<comment type="function">
    <text evidence="1">Involved in pre-25S rRNA processing.</text>
</comment>
<dbReference type="GO" id="GO:0000463">
    <property type="term" value="P:maturation of LSU-rRNA from tricistronic rRNA transcript (SSU-rRNA, 5.8S rRNA, LSU-rRNA)"/>
    <property type="evidence" value="ECO:0007669"/>
    <property type="project" value="TreeGrafter"/>
</dbReference>
<feature type="compositionally biased region" description="Basic and acidic residues" evidence="8">
    <location>
        <begin position="53"/>
        <end position="70"/>
    </location>
</feature>
<feature type="compositionally biased region" description="Basic and acidic residues" evidence="8">
    <location>
        <begin position="551"/>
        <end position="572"/>
    </location>
</feature>
<comment type="subcellular location">
    <subcellularLocation>
        <location evidence="2">Nucleus</location>
        <location evidence="2">Nucleolus</location>
    </subcellularLocation>
</comment>
<dbReference type="SMART" id="SM00360">
    <property type="entry name" value="RRM"/>
    <property type="match status" value="1"/>
</dbReference>
<dbReference type="PROSITE" id="PS50102">
    <property type="entry name" value="RRM"/>
    <property type="match status" value="1"/>
</dbReference>
<protein>
    <recommendedName>
        <fullName evidence="4">Nucleolar protein 12</fullName>
    </recommendedName>
</protein>
<keyword evidence="11" id="KW-1185">Reference proteome</keyword>
<evidence type="ECO:0000313" key="10">
    <source>
        <dbReference type="EMBL" id="KZP23304.1"/>
    </source>
</evidence>
<dbReference type="Proteomes" id="UP000076532">
    <property type="component" value="Unassembled WGS sequence"/>
</dbReference>
<dbReference type="AlphaFoldDB" id="A0A166LTJ1"/>
<proteinExistence type="inferred from homology"/>
<evidence type="ECO:0000256" key="6">
    <source>
        <dbReference type="ARBA" id="ARBA00023242"/>
    </source>
</evidence>
<reference evidence="10 11" key="1">
    <citation type="journal article" date="2016" name="Mol. Biol. Evol.">
        <title>Comparative Genomics of Early-Diverging Mushroom-Forming Fungi Provides Insights into the Origins of Lignocellulose Decay Capabilities.</title>
        <authorList>
            <person name="Nagy L.G."/>
            <person name="Riley R."/>
            <person name="Tritt A."/>
            <person name="Adam C."/>
            <person name="Daum C."/>
            <person name="Floudas D."/>
            <person name="Sun H."/>
            <person name="Yadav J.S."/>
            <person name="Pangilinan J."/>
            <person name="Larsson K.H."/>
            <person name="Matsuura K."/>
            <person name="Barry K."/>
            <person name="Labutti K."/>
            <person name="Kuo R."/>
            <person name="Ohm R.A."/>
            <person name="Bhattacharya S.S."/>
            <person name="Shirouzu T."/>
            <person name="Yoshinaga Y."/>
            <person name="Martin F.M."/>
            <person name="Grigoriev I.V."/>
            <person name="Hibbett D.S."/>
        </authorList>
    </citation>
    <scope>NUCLEOTIDE SEQUENCE [LARGE SCALE GENOMIC DNA]</scope>
    <source>
        <strain evidence="10 11">CBS 109695</strain>
    </source>
</reference>
<feature type="domain" description="RRM" evidence="9">
    <location>
        <begin position="409"/>
        <end position="513"/>
    </location>
</feature>
<organism evidence="10 11">
    <name type="scientific">Athelia psychrophila</name>
    <dbReference type="NCBI Taxonomy" id="1759441"/>
    <lineage>
        <taxon>Eukaryota</taxon>
        <taxon>Fungi</taxon>
        <taxon>Dikarya</taxon>
        <taxon>Basidiomycota</taxon>
        <taxon>Agaricomycotina</taxon>
        <taxon>Agaricomycetes</taxon>
        <taxon>Agaricomycetidae</taxon>
        <taxon>Atheliales</taxon>
        <taxon>Atheliaceae</taxon>
        <taxon>Athelia</taxon>
    </lineage>
</organism>
<keyword evidence="6" id="KW-0539">Nucleus</keyword>
<feature type="compositionally biased region" description="Low complexity" evidence="8">
    <location>
        <begin position="143"/>
        <end position="156"/>
    </location>
</feature>
<feature type="region of interest" description="Disordered" evidence="8">
    <location>
        <begin position="40"/>
        <end position="208"/>
    </location>
</feature>
<dbReference type="InterPro" id="IPR012677">
    <property type="entry name" value="Nucleotide-bd_a/b_plait_sf"/>
</dbReference>
<dbReference type="SUPFAM" id="SSF54928">
    <property type="entry name" value="RNA-binding domain, RBD"/>
    <property type="match status" value="1"/>
</dbReference>
<gene>
    <name evidence="10" type="ORF">FIBSPDRAFT_786167</name>
</gene>
<feature type="compositionally biased region" description="Acidic residues" evidence="8">
    <location>
        <begin position="130"/>
        <end position="139"/>
    </location>
</feature>
<accession>A0A166LTJ1</accession>
<feature type="compositionally biased region" description="Basic residues" evidence="8">
    <location>
        <begin position="114"/>
        <end position="123"/>
    </location>
</feature>
<evidence type="ECO:0000313" key="11">
    <source>
        <dbReference type="Proteomes" id="UP000076532"/>
    </source>
</evidence>
<sequence length="633" mass="68271">MSLSNLLLGASSKKSSAKPAIDADLDALFRSTAAVNINAVASTSEPKKKRKSRDVADADAPDGHGRDRAAKKAKSASQDEVVADTKAKKKKKKASADAAPPDPEIQSPVLEKVKKAKKKKTKTKEKVASSDEDEEDNEALEQAYAAKTKPTAAAAEPDPEISDDPEDEDEEADPSTLVHESVAKAGKTRGPAGAKAKYIPQDETPERKDARTIFIGNLSVEVAQKRPLMKQLQRHILAHLPSAKIESARIRSVAFQKPTSKLPTSDDEDASAAKTQRPHDRDRMAAWRAAAPAPSAVDAADAAALQGDEKTFLSTGQKKRIAFINGEFHSTADSVNAYIVFAHPPPPPLVPRASNLPPVAEVMDPYEAAKAAVEKCDGTIFLERMVRVDLASKAAATERAGTGAGNPKLSVFVGNLDFASKEEDLRVFFEGVVSAERGPPGGDVSDDEDAGGGRRAKTWVTRVRIVRDKETLLGKGFAYVQFADRECVDEILAMEETKLKFAKRKLRVQRCKTLGGTKSKTAPKPNPKVRAPATPIVIPSVPKGDPALGEKLAHLPKDERKQAKSSDADRVARRLAKKKARSALEKQGLRAQGKGRDRARKTAAEKHAAPRKKEVSKGRIRSEKSVSKRNTKK</sequence>
<comment type="similarity">
    <text evidence="3">Belongs to the RRM RBM34 family.</text>
</comment>
<dbReference type="InterPro" id="IPR035979">
    <property type="entry name" value="RBD_domain_sf"/>
</dbReference>